<organism evidence="1 2">
    <name type="scientific">Alteromonas halophila</name>
    <dbReference type="NCBI Taxonomy" id="516698"/>
    <lineage>
        <taxon>Bacteria</taxon>
        <taxon>Pseudomonadati</taxon>
        <taxon>Pseudomonadota</taxon>
        <taxon>Gammaproteobacteria</taxon>
        <taxon>Alteromonadales</taxon>
        <taxon>Alteromonadaceae</taxon>
        <taxon>Alteromonas/Salinimonas group</taxon>
        <taxon>Alteromonas</taxon>
    </lineage>
</organism>
<evidence type="ECO:0008006" key="3">
    <source>
        <dbReference type="Google" id="ProtNLM"/>
    </source>
</evidence>
<reference evidence="1" key="1">
    <citation type="journal article" date="2014" name="Int. J. Syst. Evol. Microbiol.">
        <title>Complete genome sequence of Corynebacterium casei LMG S-19264T (=DSM 44701T), isolated from a smear-ripened cheese.</title>
        <authorList>
            <consortium name="US DOE Joint Genome Institute (JGI-PGF)"/>
            <person name="Walter F."/>
            <person name="Albersmeier A."/>
            <person name="Kalinowski J."/>
            <person name="Ruckert C."/>
        </authorList>
    </citation>
    <scope>NUCLEOTIDE SEQUENCE</scope>
    <source>
        <strain evidence="1">KCTC 22164</strain>
    </source>
</reference>
<sequence length="195" mass="21158">MSNNKLNTFARVRALKDWRAVTFSAALLERMLPNYLLFCELTGFDDGKACRTCLDLIWESVSAPKSKINFAVQLEKVETATPDTADFDNYGVYPAIDAAIALAATINLITGEDTQGAVVTSKLSQGSVEAYLLANGEADDASVKHHPLMEFEVEVQQALLDELERDAARAKVIANARHIALEAGISNIGLALNDD</sequence>
<accession>A0A918JL81</accession>
<evidence type="ECO:0000313" key="2">
    <source>
        <dbReference type="Proteomes" id="UP000631300"/>
    </source>
</evidence>
<dbReference type="InterPro" id="IPR023381">
    <property type="entry name" value="YP001051499.1-like_dom_sf"/>
</dbReference>
<evidence type="ECO:0000313" key="1">
    <source>
        <dbReference type="EMBL" id="GGW82998.1"/>
    </source>
</evidence>
<comment type="caution">
    <text evidence="1">The sequence shown here is derived from an EMBL/GenBank/DDBJ whole genome shotgun (WGS) entry which is preliminary data.</text>
</comment>
<keyword evidence="2" id="KW-1185">Reference proteome</keyword>
<gene>
    <name evidence="1" type="ORF">GCM10007391_15270</name>
</gene>
<dbReference type="Gene3D" id="1.20.1590.10">
    <property type="entry name" value="YP_001051499.1 domain like"/>
    <property type="match status" value="1"/>
</dbReference>
<proteinExistence type="predicted"/>
<dbReference type="Pfam" id="PF04222">
    <property type="entry name" value="DUF416"/>
    <property type="match status" value="1"/>
</dbReference>
<protein>
    <recommendedName>
        <fullName evidence="3">DUF416 family protein</fullName>
    </recommendedName>
</protein>
<dbReference type="EMBL" id="BMXP01000003">
    <property type="protein sequence ID" value="GGW82998.1"/>
    <property type="molecule type" value="Genomic_DNA"/>
</dbReference>
<dbReference type="AlphaFoldDB" id="A0A918JL81"/>
<dbReference type="InterPro" id="IPR007338">
    <property type="entry name" value="DUF416"/>
</dbReference>
<reference evidence="1" key="2">
    <citation type="submission" date="2020-09" db="EMBL/GenBank/DDBJ databases">
        <authorList>
            <person name="Sun Q."/>
            <person name="Kim S."/>
        </authorList>
    </citation>
    <scope>NUCLEOTIDE SEQUENCE</scope>
    <source>
        <strain evidence="1">KCTC 22164</strain>
    </source>
</reference>
<name>A0A918JL81_9ALTE</name>
<dbReference type="Proteomes" id="UP000631300">
    <property type="component" value="Unassembled WGS sequence"/>
</dbReference>
<dbReference type="RefSeq" id="WP_189405031.1">
    <property type="nucleotide sequence ID" value="NZ_BMXP01000003.1"/>
</dbReference>